<comment type="caution">
    <text evidence="2">The sequence shown here is derived from an EMBL/GenBank/DDBJ whole genome shotgun (WGS) entry which is preliminary data.</text>
</comment>
<proteinExistence type="predicted"/>
<dbReference type="OrthoDB" id="7066673at2"/>
<keyword evidence="3" id="KW-1185">Reference proteome</keyword>
<dbReference type="Proteomes" id="UP000245048">
    <property type="component" value="Unassembled WGS sequence"/>
</dbReference>
<gene>
    <name evidence="2" type="ORF">CR165_10590</name>
</gene>
<name>A0A2U1V532_9PROT</name>
<organism evidence="2 3">
    <name type="scientific">Teichococcus aestuarii</name>
    <dbReference type="NCBI Taxonomy" id="568898"/>
    <lineage>
        <taxon>Bacteria</taxon>
        <taxon>Pseudomonadati</taxon>
        <taxon>Pseudomonadota</taxon>
        <taxon>Alphaproteobacteria</taxon>
        <taxon>Acetobacterales</taxon>
        <taxon>Roseomonadaceae</taxon>
        <taxon>Roseomonas</taxon>
    </lineage>
</organism>
<dbReference type="AlphaFoldDB" id="A0A2U1V532"/>
<accession>A0A2U1V532</accession>
<protein>
    <recommendedName>
        <fullName evidence="1">NERD domain-containing protein</fullName>
    </recommendedName>
</protein>
<dbReference type="EMBL" id="PDOA01000005">
    <property type="protein sequence ID" value="PWC29027.1"/>
    <property type="molecule type" value="Genomic_DNA"/>
</dbReference>
<dbReference type="Pfam" id="PF08378">
    <property type="entry name" value="NERD"/>
    <property type="match status" value="1"/>
</dbReference>
<dbReference type="InterPro" id="IPR027417">
    <property type="entry name" value="P-loop_NTPase"/>
</dbReference>
<evidence type="ECO:0000313" key="3">
    <source>
        <dbReference type="Proteomes" id="UP000245048"/>
    </source>
</evidence>
<sequence length="540" mass="58206">MRILPTTVLNPNTPDGERYVRSLLAAAPASPGAFVTHSVNLPEHAYKRYGEADFVLVDRRGLLVIEVKGGIVRHSGGVWSFENGRGQARRRSEGPHRQAESGMQALLRTLARADAPPIGIFGWVVVTPFTFWAAPHPEIPVPLLLDRSACTSPFSFTEALDRAFQWWRDRAVASGRATHPLDSAALERHLLPEFQYAPAPARCAEAVEGDVVRLTERQAEILEGLSGNTRLLVEGGAGTGKTLLAAASARQAAASGSSVGLIVAAPVLAAYLAAEMPRVTVVDPATMRYLPARSLDVLVVDEGQELANSEGLHQAGRLLRKGLDAGCWRWFMDPANQALHSTIEQGSLARLRAMSAYYRLTRNVRSTRNIVNFVRGTVGADVGISDIDPRGVLPHIEHVLGPAAAALEAAVRRAREWIDTGVAPGDIALLAAEQDVTSLLELARRNLGDDVALLAAPAALDAARTRAAVSDPSTFRGMERAWVAVACTPSFAEQPRSERFLYVAMTRPRIGLAVFLADGADAWFKGLQAEQESRAQETTQ</sequence>
<dbReference type="SUPFAM" id="SSF52540">
    <property type="entry name" value="P-loop containing nucleoside triphosphate hydrolases"/>
    <property type="match status" value="1"/>
</dbReference>
<evidence type="ECO:0000259" key="1">
    <source>
        <dbReference type="Pfam" id="PF08378"/>
    </source>
</evidence>
<reference evidence="3" key="1">
    <citation type="submission" date="2017-10" db="EMBL/GenBank/DDBJ databases">
        <authorList>
            <person name="Toshchakov S.V."/>
            <person name="Goeva M.A."/>
        </authorList>
    </citation>
    <scope>NUCLEOTIDE SEQUENCE [LARGE SCALE GENOMIC DNA]</scope>
    <source>
        <strain evidence="3">JR1/69-1-13</strain>
    </source>
</reference>
<dbReference type="InterPro" id="IPR011528">
    <property type="entry name" value="NERD"/>
</dbReference>
<dbReference type="Gene3D" id="3.40.50.300">
    <property type="entry name" value="P-loop containing nucleotide triphosphate hydrolases"/>
    <property type="match status" value="1"/>
</dbReference>
<evidence type="ECO:0000313" key="2">
    <source>
        <dbReference type="EMBL" id="PWC29027.1"/>
    </source>
</evidence>
<feature type="domain" description="NERD" evidence="1">
    <location>
        <begin position="16"/>
        <end position="126"/>
    </location>
</feature>